<protein>
    <recommendedName>
        <fullName evidence="1">Transposase-associated domain-containing protein</fullName>
    </recommendedName>
</protein>
<evidence type="ECO:0000313" key="2">
    <source>
        <dbReference type="EnsemblPlants" id="MELO3C031691.2.1"/>
    </source>
</evidence>
<dbReference type="AlphaFoldDB" id="A0A9I9ECK2"/>
<evidence type="ECO:0000259" key="1">
    <source>
        <dbReference type="Pfam" id="PF13963"/>
    </source>
</evidence>
<dbReference type="EnsemblPlants" id="MELO3C031691.2.1">
    <property type="protein sequence ID" value="MELO3C031691.2.1"/>
    <property type="gene ID" value="MELO3C031691.2"/>
</dbReference>
<name>A0A9I9ECK2_CUCME</name>
<sequence>MDRGWMKLRNKFSLKYRQGVTQFLEFVKFHVDAYRRLRCPCNRCLNLNWSSLEGVEQHLLTIGISPYYTEWMYHRESFSFRGTKNFEEGLVVGNLMKKVICLVC</sequence>
<organism evidence="2">
    <name type="scientific">Cucumis melo</name>
    <name type="common">Muskmelon</name>
    <dbReference type="NCBI Taxonomy" id="3656"/>
    <lineage>
        <taxon>Eukaryota</taxon>
        <taxon>Viridiplantae</taxon>
        <taxon>Streptophyta</taxon>
        <taxon>Embryophyta</taxon>
        <taxon>Tracheophyta</taxon>
        <taxon>Spermatophyta</taxon>
        <taxon>Magnoliopsida</taxon>
        <taxon>eudicotyledons</taxon>
        <taxon>Gunneridae</taxon>
        <taxon>Pentapetalae</taxon>
        <taxon>rosids</taxon>
        <taxon>fabids</taxon>
        <taxon>Cucurbitales</taxon>
        <taxon>Cucurbitaceae</taxon>
        <taxon>Benincaseae</taxon>
        <taxon>Cucumis</taxon>
    </lineage>
</organism>
<proteinExistence type="predicted"/>
<dbReference type="InterPro" id="IPR029480">
    <property type="entry name" value="Transpos_assoc"/>
</dbReference>
<accession>A0A9I9ECK2</accession>
<feature type="domain" description="Transposase-associated" evidence="1">
    <location>
        <begin position="3"/>
        <end position="76"/>
    </location>
</feature>
<dbReference type="Pfam" id="PF13963">
    <property type="entry name" value="Transpos_assoc"/>
    <property type="match status" value="1"/>
</dbReference>
<reference evidence="2" key="1">
    <citation type="submission" date="2023-03" db="UniProtKB">
        <authorList>
            <consortium name="EnsemblPlants"/>
        </authorList>
    </citation>
    <scope>IDENTIFICATION</scope>
</reference>
<dbReference type="Gramene" id="MELO3C031691.2.1">
    <property type="protein sequence ID" value="MELO3C031691.2.1"/>
    <property type="gene ID" value="MELO3C031691.2"/>
</dbReference>